<dbReference type="eggNOG" id="COG2017">
    <property type="taxonomic scope" value="Bacteria"/>
</dbReference>
<dbReference type="InterPro" id="IPR011013">
    <property type="entry name" value="Gal_mutarotase_sf_dom"/>
</dbReference>
<dbReference type="GO" id="GO:0030246">
    <property type="term" value="F:carbohydrate binding"/>
    <property type="evidence" value="ECO:0007669"/>
    <property type="project" value="InterPro"/>
</dbReference>
<dbReference type="Pfam" id="PF01263">
    <property type="entry name" value="Aldose_epim"/>
    <property type="match status" value="1"/>
</dbReference>
<dbReference type="Gene3D" id="2.70.98.10">
    <property type="match status" value="1"/>
</dbReference>
<keyword evidence="2" id="KW-1185">Reference proteome</keyword>
<reference evidence="1 2" key="1">
    <citation type="journal article" date="2008" name="Proc. Natl. Acad. Sci. U.S.A.">
        <title>The genome of Cyanothece 51142, a unicellular diazotrophic cyanobacterium important in the marine nitrogen cycle.</title>
        <authorList>
            <person name="Welsh E.A."/>
            <person name="Liberton M."/>
            <person name="Stoeckel J."/>
            <person name="Loh T."/>
            <person name="Elvitigala T."/>
            <person name="Wang C."/>
            <person name="Wollam A."/>
            <person name="Fulton R.S."/>
            <person name="Clifton S.W."/>
            <person name="Jacobs J.M."/>
            <person name="Aurora R."/>
            <person name="Ghosh B.K."/>
            <person name="Sherman L.A."/>
            <person name="Smith R.D."/>
            <person name="Wilson R.K."/>
            <person name="Pakrasi H.B."/>
        </authorList>
    </citation>
    <scope>NUCLEOTIDE SEQUENCE [LARGE SCALE GENOMIC DNA]</scope>
    <source>
        <strain evidence="2">ATCC 51142 / BH68</strain>
    </source>
</reference>
<gene>
    <name evidence="1" type="ordered locus">cce_2062</name>
</gene>
<evidence type="ECO:0000313" key="2">
    <source>
        <dbReference type="Proteomes" id="UP000001203"/>
    </source>
</evidence>
<sequence>MSFSISVKQNQYITYILSDESALSRLEVVPERGGMITRWSIEGQDIFYLDEERFSHPDLTVRGGAPILFPICGDLPDNVYVYEQKAYHLKQHGLARNFPWEVIEQSTDSSCKLTLSLKSNEETLKMYPFEFELKFTYELEGKTLKIYQEYINQSDKVMPFSFGLHPYFFVKDKEKLGLDIPASSYQVKDTKEIIPYDGSFDFSEEEIDVALKSLKRSSASIQDRARGLKISLKWSEQYSTMVFWTLKGKEYVCFEPWSAPRNAISTGENLTELEPGATCEATVEIDVTSL</sequence>
<dbReference type="STRING" id="43989.cce_2062"/>
<dbReference type="HOGENOM" id="CLU_057834_0_0_3"/>
<dbReference type="EMBL" id="CP000806">
    <property type="protein sequence ID" value="ACB51412.1"/>
    <property type="molecule type" value="Genomic_DNA"/>
</dbReference>
<dbReference type="CDD" id="cd09025">
    <property type="entry name" value="Aldose_epim_Slr1438"/>
    <property type="match status" value="1"/>
</dbReference>
<proteinExistence type="predicted"/>
<dbReference type="OrthoDB" id="9795355at2"/>
<dbReference type="PANTHER" id="PTHR11122">
    <property type="entry name" value="APOSPORY-ASSOCIATED PROTEIN C-RELATED"/>
    <property type="match status" value="1"/>
</dbReference>
<accession>B1X1I3</accession>
<dbReference type="GO" id="GO:0005975">
    <property type="term" value="P:carbohydrate metabolic process"/>
    <property type="evidence" value="ECO:0007669"/>
    <property type="project" value="InterPro"/>
</dbReference>
<evidence type="ECO:0000313" key="1">
    <source>
        <dbReference type="EMBL" id="ACB51412.1"/>
    </source>
</evidence>
<dbReference type="RefSeq" id="WP_009545861.1">
    <property type="nucleotide sequence ID" value="NC_010546.1"/>
</dbReference>
<dbReference type="GO" id="GO:0016853">
    <property type="term" value="F:isomerase activity"/>
    <property type="evidence" value="ECO:0007669"/>
    <property type="project" value="InterPro"/>
</dbReference>
<protein>
    <submittedName>
        <fullName evidence="1">Aldose 1-epimerase</fullName>
    </submittedName>
</protein>
<dbReference type="InterPro" id="IPR008183">
    <property type="entry name" value="Aldose_1/G6P_1-epimerase"/>
</dbReference>
<dbReference type="InterPro" id="IPR014718">
    <property type="entry name" value="GH-type_carb-bd"/>
</dbReference>
<dbReference type="PANTHER" id="PTHR11122:SF13">
    <property type="entry name" value="GLUCOSE-6-PHOSPHATE 1-EPIMERASE"/>
    <property type="match status" value="1"/>
</dbReference>
<name>B1X1I3_CROS5</name>
<dbReference type="SUPFAM" id="SSF74650">
    <property type="entry name" value="Galactose mutarotase-like"/>
    <property type="match status" value="1"/>
</dbReference>
<dbReference type="Proteomes" id="UP000001203">
    <property type="component" value="Chromosome circular"/>
</dbReference>
<dbReference type="KEGG" id="cyt:cce_2062"/>
<organism evidence="1 2">
    <name type="scientific">Crocosphaera subtropica (strain ATCC 51142 / BH68)</name>
    <name type="common">Cyanothece sp. (strain ATCC 51142)</name>
    <dbReference type="NCBI Taxonomy" id="43989"/>
    <lineage>
        <taxon>Bacteria</taxon>
        <taxon>Bacillati</taxon>
        <taxon>Cyanobacteriota</taxon>
        <taxon>Cyanophyceae</taxon>
        <taxon>Oscillatoriophycideae</taxon>
        <taxon>Chroococcales</taxon>
        <taxon>Aphanothecaceae</taxon>
        <taxon>Crocosphaera</taxon>
        <taxon>Crocosphaera subtropica</taxon>
    </lineage>
</organism>
<dbReference type="AlphaFoldDB" id="B1X1I3"/>